<sequence length="136" mass="15862">MSVPDLNEKFTFTPPIESDELPGVGSGLVNSQKRTHIEMKDSDSTLTNECLDENFEYCVKIIRWMECEGYIDKDFRLKLLTWFSLRSTEQERRVVNMFIQTLIDDPSSLAGQLVDSFTYIVSSKKPMNGFYNEFWH</sequence>
<dbReference type="PANTHER" id="PTHR46286:SF1">
    <property type="entry name" value="VIN3-LIKE PROTEIN 1"/>
    <property type="match status" value="1"/>
</dbReference>
<gene>
    <name evidence="2" type="ORF">CASFOL_031167</name>
</gene>
<name>A0ABD3C4X6_9LAMI</name>
<reference evidence="3" key="1">
    <citation type="journal article" date="2024" name="IScience">
        <title>Strigolactones Initiate the Formation of Haustorium-like Structures in Castilleja.</title>
        <authorList>
            <person name="Buerger M."/>
            <person name="Peterson D."/>
            <person name="Chory J."/>
        </authorList>
    </citation>
    <scope>NUCLEOTIDE SEQUENCE [LARGE SCALE GENOMIC DNA]</scope>
</reference>
<accession>A0ABD3C4X6</accession>
<comment type="caution">
    <text evidence="2">The sequence shown here is derived from an EMBL/GenBank/DDBJ whole genome shotgun (WGS) entry which is preliminary data.</text>
</comment>
<organism evidence="2 3">
    <name type="scientific">Castilleja foliolosa</name>
    <dbReference type="NCBI Taxonomy" id="1961234"/>
    <lineage>
        <taxon>Eukaryota</taxon>
        <taxon>Viridiplantae</taxon>
        <taxon>Streptophyta</taxon>
        <taxon>Embryophyta</taxon>
        <taxon>Tracheophyta</taxon>
        <taxon>Spermatophyta</taxon>
        <taxon>Magnoliopsida</taxon>
        <taxon>eudicotyledons</taxon>
        <taxon>Gunneridae</taxon>
        <taxon>Pentapetalae</taxon>
        <taxon>asterids</taxon>
        <taxon>lamiids</taxon>
        <taxon>Lamiales</taxon>
        <taxon>Orobanchaceae</taxon>
        <taxon>Pedicularideae</taxon>
        <taxon>Castillejinae</taxon>
        <taxon>Castilleja</taxon>
    </lineage>
</organism>
<evidence type="ECO:0000313" key="2">
    <source>
        <dbReference type="EMBL" id="KAL3624499.1"/>
    </source>
</evidence>
<dbReference type="InterPro" id="IPR056990">
    <property type="entry name" value="VIN3-like_C"/>
</dbReference>
<dbReference type="InterPro" id="IPR044514">
    <property type="entry name" value="VIN3-like"/>
</dbReference>
<proteinExistence type="predicted"/>
<dbReference type="EMBL" id="JAVIJP010000053">
    <property type="protein sequence ID" value="KAL3624499.1"/>
    <property type="molecule type" value="Genomic_DNA"/>
</dbReference>
<feature type="domain" description="VIN3-like C-terminal" evidence="1">
    <location>
        <begin position="52"/>
        <end position="125"/>
    </location>
</feature>
<protein>
    <recommendedName>
        <fullName evidence="1">VIN3-like C-terminal domain-containing protein</fullName>
    </recommendedName>
</protein>
<evidence type="ECO:0000259" key="1">
    <source>
        <dbReference type="Pfam" id="PF23380"/>
    </source>
</evidence>
<keyword evidence="3" id="KW-1185">Reference proteome</keyword>
<dbReference type="PANTHER" id="PTHR46286">
    <property type="entry name" value="VIN3-LIKE PROTEIN 2-RELATED"/>
    <property type="match status" value="1"/>
</dbReference>
<dbReference type="Pfam" id="PF23380">
    <property type="entry name" value="VIN3_C"/>
    <property type="match status" value="1"/>
</dbReference>
<evidence type="ECO:0000313" key="3">
    <source>
        <dbReference type="Proteomes" id="UP001632038"/>
    </source>
</evidence>
<dbReference type="Proteomes" id="UP001632038">
    <property type="component" value="Unassembled WGS sequence"/>
</dbReference>
<dbReference type="AlphaFoldDB" id="A0ABD3C4X6"/>